<accession>A0A061SSB5</accession>
<dbReference type="EMBL" id="JEMU01000005">
    <property type="protein sequence ID" value="KAJ03772.1"/>
    <property type="molecule type" value="Genomic_DNA"/>
</dbReference>
<name>A0A061SSB5_9RHOB</name>
<dbReference type="STRING" id="83219.PM02_07570"/>
<comment type="caution">
    <text evidence="1">The sequence shown here is derived from an EMBL/GenBank/DDBJ whole genome shotgun (WGS) entry which is preliminary data.</text>
</comment>
<reference evidence="1 2" key="1">
    <citation type="journal article" date="2014" name="Genome Announc.">
        <title>Draft Genome Sequences of Two Isolates of the Roseobacter Group, Sulfitobacter sp. Strains 3SOLIMAR09 and 1FIGIMAR09, from Harbors of Mallorca Island (Mediterranean Sea).</title>
        <authorList>
            <person name="Mas-Llado M."/>
            <person name="Pina-Villalonga J.M."/>
            <person name="Brunet-Galmes I."/>
            <person name="Nogales B."/>
            <person name="Bosch R."/>
        </authorList>
    </citation>
    <scope>NUCLEOTIDE SEQUENCE [LARGE SCALE GENOMIC DNA]</scope>
    <source>
        <strain evidence="1 2">1FIGIMAR09</strain>
    </source>
</reference>
<evidence type="ECO:0000313" key="1">
    <source>
        <dbReference type="EMBL" id="KAJ03772.1"/>
    </source>
</evidence>
<sequence>MYWCDSQRNQGFKAAIVSDLEGNGEKLWQSCTIERDIAVWRFRRLAQMGAKEANTLHTLSGFPGLGM</sequence>
<organism evidence="1 2">
    <name type="scientific">Sulfitobacter mediterraneus</name>
    <dbReference type="NCBI Taxonomy" id="83219"/>
    <lineage>
        <taxon>Bacteria</taxon>
        <taxon>Pseudomonadati</taxon>
        <taxon>Pseudomonadota</taxon>
        <taxon>Alphaproteobacteria</taxon>
        <taxon>Rhodobacterales</taxon>
        <taxon>Roseobacteraceae</taxon>
        <taxon>Sulfitobacter</taxon>
    </lineage>
</organism>
<dbReference type="Proteomes" id="UP000027337">
    <property type="component" value="Unassembled WGS sequence"/>
</dbReference>
<dbReference type="eggNOG" id="ENOG5030145">
    <property type="taxonomic scope" value="Bacteria"/>
</dbReference>
<protein>
    <submittedName>
        <fullName evidence="1">Uncharacterized protein</fullName>
    </submittedName>
</protein>
<proteinExistence type="predicted"/>
<gene>
    <name evidence="1" type="ORF">PM02_07570</name>
</gene>
<keyword evidence="2" id="KW-1185">Reference proteome</keyword>
<evidence type="ECO:0000313" key="2">
    <source>
        <dbReference type="Proteomes" id="UP000027337"/>
    </source>
</evidence>
<dbReference type="AlphaFoldDB" id="A0A061SSB5"/>